<sequence>MTVNDDDLCRELALCQERLLHIEHEIELLGWLPTSYGWSLADRLSREYARLEWLCRLLSRQRSDARASRE</sequence>
<dbReference type="Proteomes" id="UP000000263">
    <property type="component" value="Chromosome"/>
</dbReference>
<evidence type="ECO:0000313" key="2">
    <source>
        <dbReference type="Proteomes" id="UP000000263"/>
    </source>
</evidence>
<dbReference type="AlphaFoldDB" id="A7NLE7"/>
<accession>A7NLE7</accession>
<reference evidence="1 2" key="1">
    <citation type="submission" date="2007-08" db="EMBL/GenBank/DDBJ databases">
        <title>Complete sequence of Roseiflexus castenholzii DSM 13941.</title>
        <authorList>
            <consortium name="US DOE Joint Genome Institute"/>
            <person name="Copeland A."/>
            <person name="Lucas S."/>
            <person name="Lapidus A."/>
            <person name="Barry K."/>
            <person name="Glavina del Rio T."/>
            <person name="Dalin E."/>
            <person name="Tice H."/>
            <person name="Pitluck S."/>
            <person name="Thompson L.S."/>
            <person name="Brettin T."/>
            <person name="Bruce D."/>
            <person name="Detter J.C."/>
            <person name="Han C."/>
            <person name="Tapia R."/>
            <person name="Schmutz J."/>
            <person name="Larimer F."/>
            <person name="Land M."/>
            <person name="Hauser L."/>
            <person name="Kyrpides N."/>
            <person name="Mikhailova N."/>
            <person name="Bryant D.A."/>
            <person name="Hanada S."/>
            <person name="Tsukatani Y."/>
            <person name="Richardson P."/>
        </authorList>
    </citation>
    <scope>NUCLEOTIDE SEQUENCE [LARGE SCALE GENOMIC DNA]</scope>
    <source>
        <strain evidence="2">DSM 13941 / HLO8</strain>
    </source>
</reference>
<evidence type="ECO:0000313" key="1">
    <source>
        <dbReference type="EMBL" id="ABU58330.1"/>
    </source>
</evidence>
<dbReference type="HOGENOM" id="CLU_2755326_0_0_0"/>
<proteinExistence type="predicted"/>
<name>A7NLE7_ROSCS</name>
<gene>
    <name evidence="1" type="ordered locus">Rcas_2247</name>
</gene>
<dbReference type="EMBL" id="CP000804">
    <property type="protein sequence ID" value="ABU58330.1"/>
    <property type="molecule type" value="Genomic_DNA"/>
</dbReference>
<protein>
    <submittedName>
        <fullName evidence="1">Uncharacterized protein</fullName>
    </submittedName>
</protein>
<dbReference type="RefSeq" id="WP_012120754.1">
    <property type="nucleotide sequence ID" value="NC_009767.1"/>
</dbReference>
<dbReference type="OrthoDB" id="9971911at2"/>
<dbReference type="KEGG" id="rca:Rcas_2247"/>
<keyword evidence="2" id="KW-1185">Reference proteome</keyword>
<dbReference type="STRING" id="383372.Rcas_2247"/>
<organism evidence="1 2">
    <name type="scientific">Roseiflexus castenholzii (strain DSM 13941 / HLO8)</name>
    <dbReference type="NCBI Taxonomy" id="383372"/>
    <lineage>
        <taxon>Bacteria</taxon>
        <taxon>Bacillati</taxon>
        <taxon>Chloroflexota</taxon>
        <taxon>Chloroflexia</taxon>
        <taxon>Chloroflexales</taxon>
        <taxon>Roseiflexineae</taxon>
        <taxon>Roseiflexaceae</taxon>
        <taxon>Roseiflexus</taxon>
    </lineage>
</organism>